<accession>A0A8D2G447</accession>
<feature type="compositionally biased region" description="Basic and acidic residues" evidence="1">
    <location>
        <begin position="54"/>
        <end position="67"/>
    </location>
</feature>
<feature type="compositionally biased region" description="Basic and acidic residues" evidence="1">
    <location>
        <begin position="21"/>
        <end position="36"/>
    </location>
</feature>
<evidence type="ECO:0000313" key="3">
    <source>
        <dbReference type="Proteomes" id="UP000694411"/>
    </source>
</evidence>
<keyword evidence="3" id="KW-1185">Reference proteome</keyword>
<evidence type="ECO:0000256" key="1">
    <source>
        <dbReference type="SAM" id="MobiDB-lite"/>
    </source>
</evidence>
<dbReference type="Ensembl" id="ENSTGET00000038774.1">
    <property type="protein sequence ID" value="ENSTGEP00000032655.1"/>
    <property type="gene ID" value="ENSTGEG00000026088.1"/>
</dbReference>
<evidence type="ECO:0000313" key="2">
    <source>
        <dbReference type="Ensembl" id="ENSTGEP00000032655.1"/>
    </source>
</evidence>
<organism evidence="2 3">
    <name type="scientific">Theropithecus gelada</name>
    <name type="common">Gelada baboon</name>
    <dbReference type="NCBI Taxonomy" id="9565"/>
    <lineage>
        <taxon>Eukaryota</taxon>
        <taxon>Metazoa</taxon>
        <taxon>Chordata</taxon>
        <taxon>Craniata</taxon>
        <taxon>Vertebrata</taxon>
        <taxon>Euteleostomi</taxon>
        <taxon>Mammalia</taxon>
        <taxon>Eutheria</taxon>
        <taxon>Euarchontoglires</taxon>
        <taxon>Primates</taxon>
        <taxon>Haplorrhini</taxon>
        <taxon>Catarrhini</taxon>
        <taxon>Cercopithecidae</taxon>
        <taxon>Cercopithecinae</taxon>
        <taxon>Theropithecus</taxon>
    </lineage>
</organism>
<reference evidence="2" key="1">
    <citation type="submission" date="2018-05" db="EMBL/GenBank/DDBJ databases">
        <title>Whole genome of Theropithecus gelada.</title>
        <authorList>
            <person name="Chiou K.L."/>
            <person name="Snyder-Mackler N."/>
        </authorList>
    </citation>
    <scope>NUCLEOTIDE SEQUENCE [LARGE SCALE GENOMIC DNA]</scope>
</reference>
<protein>
    <submittedName>
        <fullName evidence="2">Uncharacterized protein</fullName>
    </submittedName>
</protein>
<dbReference type="Proteomes" id="UP000694411">
    <property type="component" value="Chromosome 16"/>
</dbReference>
<feature type="region of interest" description="Disordered" evidence="1">
    <location>
        <begin position="15"/>
        <end position="78"/>
    </location>
</feature>
<proteinExistence type="predicted"/>
<reference evidence="2" key="3">
    <citation type="submission" date="2025-09" db="UniProtKB">
        <authorList>
            <consortium name="Ensembl"/>
        </authorList>
    </citation>
    <scope>IDENTIFICATION</scope>
</reference>
<reference evidence="2" key="2">
    <citation type="submission" date="2025-08" db="UniProtKB">
        <authorList>
            <consortium name="Ensembl"/>
        </authorList>
    </citation>
    <scope>IDENTIFICATION</scope>
</reference>
<dbReference type="AlphaFoldDB" id="A0A8D2G447"/>
<sequence>MSHFTNWKDIQVRRSLMPYDNIRKEGNKRQEGRPEDVYSPPGQALQKGEGAQSTEDKTKEAGEDKAAEQGPSLSKAELHKDAKGKWMLPLSLGPVYPPLISSTKSFLTRDVSTAGLPQRGPFQHFMNKKVEKRLASWKERCSLYGDVDMHKYDQSGQVFTPFQVLTTTVSLGENLRADSCSCGVQRHNHFKERKRCGEKGGFLPLSLKGASLLGHQ</sequence>
<name>A0A8D2G447_THEGE</name>